<dbReference type="Gene3D" id="1.10.260.40">
    <property type="entry name" value="lambda repressor-like DNA-binding domains"/>
    <property type="match status" value="1"/>
</dbReference>
<dbReference type="PROSITE" id="PS50943">
    <property type="entry name" value="HTH_CROC1"/>
    <property type="match status" value="1"/>
</dbReference>
<sequence>MTFSGESNTIPFPVMRTDSDTLGGRIWRARDALGLTLADLAARLGLPEETVGEWECDRAEPRADALARLAGVLSVAPSWLVAGIGGAPSLLPDGDEMRLVHRHLDAVRRLHEETGEAIAALEAEIARLAGRSRG</sequence>
<evidence type="ECO:0000256" key="1">
    <source>
        <dbReference type="SAM" id="Coils"/>
    </source>
</evidence>
<organism evidence="3 4">
    <name type="scientific">Shinella pollutisoli</name>
    <dbReference type="NCBI Taxonomy" id="2250594"/>
    <lineage>
        <taxon>Bacteria</taxon>
        <taxon>Pseudomonadati</taxon>
        <taxon>Pseudomonadota</taxon>
        <taxon>Alphaproteobacteria</taxon>
        <taxon>Hyphomicrobiales</taxon>
        <taxon>Rhizobiaceae</taxon>
        <taxon>Shinella</taxon>
    </lineage>
</organism>
<gene>
    <name evidence="3" type="ORF">ACFOHH_06930</name>
</gene>
<dbReference type="SMART" id="SM00530">
    <property type="entry name" value="HTH_XRE"/>
    <property type="match status" value="1"/>
</dbReference>
<evidence type="ECO:0000259" key="2">
    <source>
        <dbReference type="PROSITE" id="PS50943"/>
    </source>
</evidence>
<dbReference type="InterPro" id="IPR010982">
    <property type="entry name" value="Lambda_DNA-bd_dom_sf"/>
</dbReference>
<feature type="domain" description="HTH cro/C1-type" evidence="2">
    <location>
        <begin position="26"/>
        <end position="80"/>
    </location>
</feature>
<keyword evidence="4" id="KW-1185">Reference proteome</keyword>
<proteinExistence type="predicted"/>
<dbReference type="CDD" id="cd00093">
    <property type="entry name" value="HTH_XRE"/>
    <property type="match status" value="1"/>
</dbReference>
<dbReference type="EMBL" id="JBHRSP010000012">
    <property type="protein sequence ID" value="MFC3072827.1"/>
    <property type="molecule type" value="Genomic_DNA"/>
</dbReference>
<evidence type="ECO:0000313" key="4">
    <source>
        <dbReference type="Proteomes" id="UP001595377"/>
    </source>
</evidence>
<reference evidence="4" key="1">
    <citation type="journal article" date="2019" name="Int. J. Syst. Evol. Microbiol.">
        <title>The Global Catalogue of Microorganisms (GCM) 10K type strain sequencing project: providing services to taxonomists for standard genome sequencing and annotation.</title>
        <authorList>
            <consortium name="The Broad Institute Genomics Platform"/>
            <consortium name="The Broad Institute Genome Sequencing Center for Infectious Disease"/>
            <person name="Wu L."/>
            <person name="Ma J."/>
        </authorList>
    </citation>
    <scope>NUCLEOTIDE SEQUENCE [LARGE SCALE GENOMIC DNA]</scope>
    <source>
        <strain evidence="4">KCTC 52677</strain>
    </source>
</reference>
<dbReference type="Pfam" id="PF01381">
    <property type="entry name" value="HTH_3"/>
    <property type="match status" value="1"/>
</dbReference>
<dbReference type="InterPro" id="IPR001387">
    <property type="entry name" value="Cro/C1-type_HTH"/>
</dbReference>
<dbReference type="RefSeq" id="WP_257314468.1">
    <property type="nucleotide sequence ID" value="NZ_JANFDG010000006.1"/>
</dbReference>
<accession>A0ABV7DDR7</accession>
<protein>
    <submittedName>
        <fullName evidence="3">Helix-turn-helix domain-containing protein</fullName>
    </submittedName>
</protein>
<keyword evidence="1" id="KW-0175">Coiled coil</keyword>
<evidence type="ECO:0000313" key="3">
    <source>
        <dbReference type="EMBL" id="MFC3072827.1"/>
    </source>
</evidence>
<comment type="caution">
    <text evidence="3">The sequence shown here is derived from an EMBL/GenBank/DDBJ whole genome shotgun (WGS) entry which is preliminary data.</text>
</comment>
<name>A0ABV7DDR7_9HYPH</name>
<dbReference type="Proteomes" id="UP001595377">
    <property type="component" value="Unassembled WGS sequence"/>
</dbReference>
<dbReference type="SUPFAM" id="SSF47413">
    <property type="entry name" value="lambda repressor-like DNA-binding domains"/>
    <property type="match status" value="1"/>
</dbReference>
<feature type="coiled-coil region" evidence="1">
    <location>
        <begin position="104"/>
        <end position="131"/>
    </location>
</feature>